<dbReference type="Pfam" id="PF12265">
    <property type="entry name" value="CAF1C_H4-bd"/>
    <property type="match status" value="1"/>
</dbReference>
<comment type="caution">
    <text evidence="9">The sequence shown here is derived from an EMBL/GenBank/DDBJ whole genome shotgun (WGS) entry which is preliminary data.</text>
</comment>
<feature type="region of interest" description="Disordered" evidence="7">
    <location>
        <begin position="1"/>
        <end position="63"/>
    </location>
</feature>
<dbReference type="InterPro" id="IPR051972">
    <property type="entry name" value="Glutamate-rich_WD_repeat"/>
</dbReference>
<dbReference type="GO" id="GO:0005730">
    <property type="term" value="C:nucleolus"/>
    <property type="evidence" value="ECO:0007669"/>
    <property type="project" value="TreeGrafter"/>
</dbReference>
<dbReference type="OrthoDB" id="2161379at2759"/>
<evidence type="ECO:0000313" key="9">
    <source>
        <dbReference type="EMBL" id="PPR06549.1"/>
    </source>
</evidence>
<feature type="repeat" description="WD" evidence="6">
    <location>
        <begin position="329"/>
        <end position="371"/>
    </location>
</feature>
<dbReference type="InterPro" id="IPR015943">
    <property type="entry name" value="WD40/YVTN_repeat-like_dom_sf"/>
</dbReference>
<organism evidence="9 10">
    <name type="scientific">Gymnopilus dilepis</name>
    <dbReference type="NCBI Taxonomy" id="231916"/>
    <lineage>
        <taxon>Eukaryota</taxon>
        <taxon>Fungi</taxon>
        <taxon>Dikarya</taxon>
        <taxon>Basidiomycota</taxon>
        <taxon>Agaricomycotina</taxon>
        <taxon>Agaricomycetes</taxon>
        <taxon>Agaricomycetidae</taxon>
        <taxon>Agaricales</taxon>
        <taxon>Agaricineae</taxon>
        <taxon>Hymenogastraceae</taxon>
        <taxon>Gymnopilus</taxon>
    </lineage>
</organism>
<gene>
    <name evidence="9" type="ORF">CVT26_000727</name>
</gene>
<dbReference type="PANTHER" id="PTHR45903">
    <property type="entry name" value="GLUTAMATE-RICH WD REPEAT-CONTAINING PROTEIN 1"/>
    <property type="match status" value="1"/>
</dbReference>
<dbReference type="STRING" id="231916.A0A409YUA8"/>
<evidence type="ECO:0000256" key="6">
    <source>
        <dbReference type="PROSITE-ProRule" id="PRU00221"/>
    </source>
</evidence>
<reference evidence="9 10" key="1">
    <citation type="journal article" date="2018" name="Evol. Lett.">
        <title>Horizontal gene cluster transfer increased hallucinogenic mushroom diversity.</title>
        <authorList>
            <person name="Reynolds H.T."/>
            <person name="Vijayakumar V."/>
            <person name="Gluck-Thaler E."/>
            <person name="Korotkin H.B."/>
            <person name="Matheny P.B."/>
            <person name="Slot J.C."/>
        </authorList>
    </citation>
    <scope>NUCLEOTIDE SEQUENCE [LARGE SCALE GENOMIC DNA]</scope>
    <source>
        <strain evidence="9 10">SRW20</strain>
    </source>
</reference>
<dbReference type="PANTHER" id="PTHR45903:SF1">
    <property type="entry name" value="GLUTAMATE-RICH WD REPEAT-CONTAINING PROTEIN 1"/>
    <property type="match status" value="1"/>
</dbReference>
<evidence type="ECO:0000256" key="2">
    <source>
        <dbReference type="ARBA" id="ARBA00022574"/>
    </source>
</evidence>
<protein>
    <recommendedName>
        <fullName evidence="5">Glutamate-rich WD repeat-containing protein 1</fullName>
    </recommendedName>
</protein>
<dbReference type="SMART" id="SM00320">
    <property type="entry name" value="WD40"/>
    <property type="match status" value="5"/>
</dbReference>
<dbReference type="PRINTS" id="PR00320">
    <property type="entry name" value="GPROTEINBRPT"/>
</dbReference>
<evidence type="ECO:0000256" key="5">
    <source>
        <dbReference type="ARBA" id="ARBA00040876"/>
    </source>
</evidence>
<evidence type="ECO:0000256" key="1">
    <source>
        <dbReference type="ARBA" id="ARBA00004123"/>
    </source>
</evidence>
<comment type="subcellular location">
    <subcellularLocation>
        <location evidence="1">Nucleus</location>
    </subcellularLocation>
</comment>
<feature type="compositionally biased region" description="Basic and acidic residues" evidence="7">
    <location>
        <begin position="1"/>
        <end position="25"/>
    </location>
</feature>
<keyword evidence="10" id="KW-1185">Reference proteome</keyword>
<evidence type="ECO:0000313" key="10">
    <source>
        <dbReference type="Proteomes" id="UP000284706"/>
    </source>
</evidence>
<name>A0A409YUA8_9AGAR</name>
<dbReference type="InterPro" id="IPR001680">
    <property type="entry name" value="WD40_rpt"/>
</dbReference>
<evidence type="ECO:0000259" key="8">
    <source>
        <dbReference type="Pfam" id="PF12265"/>
    </source>
</evidence>
<dbReference type="InterPro" id="IPR036322">
    <property type="entry name" value="WD40_repeat_dom_sf"/>
</dbReference>
<dbReference type="Pfam" id="PF00400">
    <property type="entry name" value="WD40"/>
    <property type="match status" value="3"/>
</dbReference>
<dbReference type="PROSITE" id="PS50082">
    <property type="entry name" value="WD_REPEATS_2"/>
    <property type="match status" value="3"/>
</dbReference>
<dbReference type="EMBL" id="NHYE01000286">
    <property type="protein sequence ID" value="PPR06549.1"/>
    <property type="molecule type" value="Genomic_DNA"/>
</dbReference>
<dbReference type="InParanoid" id="A0A409YUA8"/>
<dbReference type="Gene3D" id="2.130.10.10">
    <property type="entry name" value="YVTN repeat-like/Quinoprotein amine dehydrogenase"/>
    <property type="match status" value="1"/>
</dbReference>
<dbReference type="AlphaFoldDB" id="A0A409YUA8"/>
<dbReference type="PROSITE" id="PS00678">
    <property type="entry name" value="WD_REPEATS_1"/>
    <property type="match status" value="1"/>
</dbReference>
<feature type="repeat" description="WD" evidence="6">
    <location>
        <begin position="422"/>
        <end position="456"/>
    </location>
</feature>
<keyword evidence="4" id="KW-0539">Nucleus</keyword>
<feature type="domain" description="Histone-binding protein RBBP4-like N-terminal" evidence="8">
    <location>
        <begin position="119"/>
        <end position="184"/>
    </location>
</feature>
<dbReference type="InterPro" id="IPR019775">
    <property type="entry name" value="WD40_repeat_CS"/>
</dbReference>
<accession>A0A409YUA8</accession>
<dbReference type="FunCoup" id="A0A409YUA8">
    <property type="interactions" value="475"/>
</dbReference>
<dbReference type="SUPFAM" id="SSF50978">
    <property type="entry name" value="WD40 repeat-like"/>
    <property type="match status" value="1"/>
</dbReference>
<dbReference type="PROSITE" id="PS50294">
    <property type="entry name" value="WD_REPEATS_REGION"/>
    <property type="match status" value="3"/>
</dbReference>
<dbReference type="Proteomes" id="UP000284706">
    <property type="component" value="Unassembled WGS sequence"/>
</dbReference>
<dbReference type="GO" id="GO:0042254">
    <property type="term" value="P:ribosome biogenesis"/>
    <property type="evidence" value="ECO:0007669"/>
    <property type="project" value="TreeGrafter"/>
</dbReference>
<evidence type="ECO:0000256" key="4">
    <source>
        <dbReference type="ARBA" id="ARBA00023242"/>
    </source>
</evidence>
<evidence type="ECO:0000256" key="7">
    <source>
        <dbReference type="SAM" id="MobiDB-lite"/>
    </source>
</evidence>
<feature type="repeat" description="WD" evidence="6">
    <location>
        <begin position="375"/>
        <end position="417"/>
    </location>
</feature>
<keyword evidence="3" id="KW-0677">Repeat</keyword>
<dbReference type="InterPro" id="IPR020472">
    <property type="entry name" value="WD40_PAC1"/>
</dbReference>
<sequence>MVKRPERPLDATKDVQRSKIAKHEGTQASARAGNSDEDQAGEFEDPWEDEIESEEGEGNDGDGNYLLRSVRALRFGTYLHARVGMDVDSDTEKVVDEEQEPHSKPFILGVDEIPEGHTLEADDSVYVMRHNLSLEWSCLSFDILRDNLGDGRHRFPTSAYIAAGSQAHHSEENVFFVAKLSSLHRTQTQDSDEENDEDDEALDEDPILEHVSLPHAGVVNRVRTQRLHTPALPPASQPYFTSTFSETGKVHIFNVRPLIESLDVPGCSLDKDTHFKPMFTISSHSSEGYAMDWNAPAASSLSLLTGDIDSKIFLTTAANADFRPSPRPFTSHLSSVEDLQWSPTEITVFASCSSDRSIRVWDVRSRDRQSISAIPEAHPSDVNVISWNRLTSYLLVSGDDNGEIRVWDLRNIKESNSCVVQFNWHKQPITSVEWHPSEDSVFAASGDDHQVSLWDLALEADDDVMVSDSDGAATIPPQLLFTHHHECVKELHWHPQIHDTLISTGIDAMNIFKPVTK</sequence>
<feature type="compositionally biased region" description="Acidic residues" evidence="7">
    <location>
        <begin position="35"/>
        <end position="60"/>
    </location>
</feature>
<keyword evidence="2 6" id="KW-0853">WD repeat</keyword>
<proteinExistence type="predicted"/>
<evidence type="ECO:0000256" key="3">
    <source>
        <dbReference type="ARBA" id="ARBA00022737"/>
    </source>
</evidence>
<dbReference type="InterPro" id="IPR022052">
    <property type="entry name" value="Histone-bd_RBBP4-like_N"/>
</dbReference>